<dbReference type="EMBL" id="CP001737">
    <property type="protein sequence ID" value="ACV80549.1"/>
    <property type="molecule type" value="Genomic_DNA"/>
</dbReference>
<dbReference type="STRING" id="479431.Namu_4260"/>
<dbReference type="RefSeq" id="WP_015749374.1">
    <property type="nucleotide sequence ID" value="NC_013235.1"/>
</dbReference>
<dbReference type="HOGENOM" id="CLU_2881177_0_0_11"/>
<protein>
    <submittedName>
        <fullName evidence="2">Uncharacterized protein</fullName>
    </submittedName>
</protein>
<evidence type="ECO:0000256" key="1">
    <source>
        <dbReference type="SAM" id="Phobius"/>
    </source>
</evidence>
<keyword evidence="1" id="KW-0472">Membrane</keyword>
<evidence type="ECO:0000313" key="2">
    <source>
        <dbReference type="EMBL" id="ACV80549.1"/>
    </source>
</evidence>
<feature type="transmembrane region" description="Helical" evidence="1">
    <location>
        <begin position="12"/>
        <end position="31"/>
    </location>
</feature>
<organism evidence="2 3">
    <name type="scientific">Nakamurella multipartita (strain ATCC 700099 / DSM 44233 / CIP 104796 / JCM 9543 / NBRC 105858 / Y-104)</name>
    <name type="common">Microsphaera multipartita</name>
    <dbReference type="NCBI Taxonomy" id="479431"/>
    <lineage>
        <taxon>Bacteria</taxon>
        <taxon>Bacillati</taxon>
        <taxon>Actinomycetota</taxon>
        <taxon>Actinomycetes</taxon>
        <taxon>Nakamurellales</taxon>
        <taxon>Nakamurellaceae</taxon>
        <taxon>Nakamurella</taxon>
    </lineage>
</organism>
<dbReference type="InParanoid" id="C8XJI8"/>
<sequence>MRNDPTRREPRAPAVAVWTLFGVLVGVAGGILFGSFLLPVVVGTGLGLLFGLFTTRKMHLPDE</sequence>
<reference evidence="3" key="1">
    <citation type="submission" date="2009-09" db="EMBL/GenBank/DDBJ databases">
        <title>The complete genome of Nakamurella multipartita DSM 44233.</title>
        <authorList>
            <consortium name="US DOE Joint Genome Institute (JGI-PGF)"/>
            <person name="Lucas S."/>
            <person name="Copeland A."/>
            <person name="Lapidus A."/>
            <person name="Glavina del Rio T."/>
            <person name="Dalin E."/>
            <person name="Tice H."/>
            <person name="Bruce D."/>
            <person name="Goodwin L."/>
            <person name="Pitluck S."/>
            <person name="Kyrpides N."/>
            <person name="Mavromatis K."/>
            <person name="Ivanova N."/>
            <person name="Ovchinnikova G."/>
            <person name="Sims D."/>
            <person name="Meincke L."/>
            <person name="Brettin T."/>
            <person name="Detter J.C."/>
            <person name="Han C."/>
            <person name="Larimer F."/>
            <person name="Land M."/>
            <person name="Hauser L."/>
            <person name="Markowitz V."/>
            <person name="Cheng J.-F."/>
            <person name="Hugenholtz P."/>
            <person name="Woyke T."/>
            <person name="Wu D."/>
            <person name="Klenk H.-P."/>
            <person name="Eisen J.A."/>
        </authorList>
    </citation>
    <scope>NUCLEOTIDE SEQUENCE [LARGE SCALE GENOMIC DNA]</scope>
    <source>
        <strain evidence="3">ATCC 700099 / DSM 44233 / CIP 104796 / JCM 9543 / NBRC 105858 / Y-104</strain>
    </source>
</reference>
<keyword evidence="1" id="KW-1133">Transmembrane helix</keyword>
<feature type="transmembrane region" description="Helical" evidence="1">
    <location>
        <begin position="37"/>
        <end position="55"/>
    </location>
</feature>
<reference evidence="2 3" key="2">
    <citation type="journal article" date="2010" name="Stand. Genomic Sci.">
        <title>Complete genome sequence of Nakamurella multipartita type strain (Y-104).</title>
        <authorList>
            <person name="Tice H."/>
            <person name="Mayilraj S."/>
            <person name="Sims D."/>
            <person name="Lapidus A."/>
            <person name="Nolan M."/>
            <person name="Lucas S."/>
            <person name="Glavina Del Rio T."/>
            <person name="Copeland A."/>
            <person name="Cheng J.F."/>
            <person name="Meincke L."/>
            <person name="Bruce D."/>
            <person name="Goodwin L."/>
            <person name="Pitluck S."/>
            <person name="Ivanova N."/>
            <person name="Mavromatis K."/>
            <person name="Ovchinnikova G."/>
            <person name="Pati A."/>
            <person name="Chen A."/>
            <person name="Palaniappan K."/>
            <person name="Land M."/>
            <person name="Hauser L."/>
            <person name="Chang Y.J."/>
            <person name="Jeffries C.D."/>
            <person name="Detter J.C."/>
            <person name="Brettin T."/>
            <person name="Rohde M."/>
            <person name="Goker M."/>
            <person name="Bristow J."/>
            <person name="Eisen J.A."/>
            <person name="Markowitz V."/>
            <person name="Hugenholtz P."/>
            <person name="Kyrpides N.C."/>
            <person name="Klenk H.P."/>
            <person name="Chen F."/>
        </authorList>
    </citation>
    <scope>NUCLEOTIDE SEQUENCE [LARGE SCALE GENOMIC DNA]</scope>
    <source>
        <strain evidence="3">ATCC 700099 / DSM 44233 / CIP 104796 / JCM 9543 / NBRC 105858 / Y-104</strain>
    </source>
</reference>
<name>C8XJI8_NAKMY</name>
<dbReference type="AlphaFoldDB" id="C8XJI8"/>
<dbReference type="KEGG" id="nml:Namu_4260"/>
<evidence type="ECO:0000313" key="3">
    <source>
        <dbReference type="Proteomes" id="UP000002218"/>
    </source>
</evidence>
<gene>
    <name evidence="2" type="ordered locus">Namu_4260</name>
</gene>
<keyword evidence="3" id="KW-1185">Reference proteome</keyword>
<keyword evidence="1" id="KW-0812">Transmembrane</keyword>
<accession>C8XJI8</accession>
<proteinExistence type="predicted"/>
<dbReference type="Proteomes" id="UP000002218">
    <property type="component" value="Chromosome"/>
</dbReference>